<comment type="subcellular location">
    <subcellularLocation>
        <location evidence="2">Endomembrane system</location>
        <topology evidence="2">Multi-pass membrane protein</topology>
    </subcellularLocation>
</comment>
<reference evidence="17 18" key="1">
    <citation type="submission" date="2017-06" db="EMBL/GenBank/DDBJ databases">
        <title>Novel microbial phyla capable of carbon fixation and sulfur reduction in deep-sea sediments.</title>
        <authorList>
            <person name="Huang J."/>
            <person name="Baker B."/>
            <person name="Wang Y."/>
        </authorList>
    </citation>
    <scope>NUCLEOTIDE SEQUENCE [LARGE SCALE GENOMIC DNA]</scope>
    <source>
        <strain evidence="17">B3_LCP</strain>
    </source>
</reference>
<keyword evidence="8 16" id="KW-0812">Transmembrane</keyword>
<evidence type="ECO:0000256" key="7">
    <source>
        <dbReference type="ARBA" id="ARBA00022679"/>
    </source>
</evidence>
<dbReference type="NCBIfam" id="TIGR00473">
    <property type="entry name" value="pssA"/>
    <property type="match status" value="1"/>
</dbReference>
<evidence type="ECO:0000256" key="13">
    <source>
        <dbReference type="ARBA" id="ARBA00023264"/>
    </source>
</evidence>
<feature type="transmembrane region" description="Helical" evidence="16">
    <location>
        <begin position="152"/>
        <end position="173"/>
    </location>
</feature>
<keyword evidence="9 16" id="KW-1133">Transmembrane helix</keyword>
<dbReference type="InterPro" id="IPR004533">
    <property type="entry name" value="CDP-diaglyc--ser_O-PTrfase"/>
</dbReference>
<feature type="transmembrane region" description="Helical" evidence="16">
    <location>
        <begin position="193"/>
        <end position="220"/>
    </location>
</feature>
<dbReference type="Gene3D" id="1.20.120.1760">
    <property type="match status" value="1"/>
</dbReference>
<dbReference type="EMBL" id="NJBN01000005">
    <property type="protein sequence ID" value="TKJ40251.1"/>
    <property type="molecule type" value="Genomic_DNA"/>
</dbReference>
<evidence type="ECO:0000313" key="17">
    <source>
        <dbReference type="EMBL" id="TKJ40251.1"/>
    </source>
</evidence>
<dbReference type="Pfam" id="PF01066">
    <property type="entry name" value="CDP-OH_P_transf"/>
    <property type="match status" value="1"/>
</dbReference>
<feature type="transmembrane region" description="Helical" evidence="16">
    <location>
        <begin position="93"/>
        <end position="113"/>
    </location>
</feature>
<sequence>MKRNELAWAAQLLTGLSLFLGFWAIVQAIEGSIFMACWLIVIAAICDGLDGKIARFTRSSSEMGIELDSLVDIVSFGVAPSVLLYTISFQKFGFAGVLLAALPLLFGVIRLARFNVSATTGEKRGYLGLPIPMQAVTTATFIVFNYSIWGDLHLEILLIPMTMALSILMVSHLPYDAMPRFSLRDTKKNKVNLALIVTGFALLLINPSLMFFPLIMMYLLKGLIITVLRLGMPADEIEEVLEDEKFI</sequence>
<dbReference type="InterPro" id="IPR000462">
    <property type="entry name" value="CDP-OH_P_trans"/>
</dbReference>
<evidence type="ECO:0000256" key="1">
    <source>
        <dbReference type="ARBA" id="ARBA00000287"/>
    </source>
</evidence>
<evidence type="ECO:0000256" key="5">
    <source>
        <dbReference type="ARBA" id="ARBA00017171"/>
    </source>
</evidence>
<keyword evidence="7 15" id="KW-0808">Transferase</keyword>
<evidence type="ECO:0000256" key="16">
    <source>
        <dbReference type="SAM" id="Phobius"/>
    </source>
</evidence>
<evidence type="ECO:0000256" key="2">
    <source>
        <dbReference type="ARBA" id="ARBA00004127"/>
    </source>
</evidence>
<keyword evidence="13" id="KW-1208">Phospholipid metabolism</keyword>
<dbReference type="GO" id="GO:0008654">
    <property type="term" value="P:phospholipid biosynthetic process"/>
    <property type="evidence" value="ECO:0007669"/>
    <property type="project" value="UniProtKB-KW"/>
</dbReference>
<keyword evidence="6" id="KW-0444">Lipid biosynthesis</keyword>
<dbReference type="PANTHER" id="PTHR14269">
    <property type="entry name" value="CDP-DIACYLGLYCEROL--GLYCEROL-3-PHOSPHATE 3-PHOSPHATIDYLTRANSFERASE-RELATED"/>
    <property type="match status" value="1"/>
</dbReference>
<keyword evidence="10" id="KW-0443">Lipid metabolism</keyword>
<dbReference type="InterPro" id="IPR043130">
    <property type="entry name" value="CDP-OH_PTrfase_TM_dom"/>
</dbReference>
<protein>
    <recommendedName>
        <fullName evidence="5">CDP-diacylglycerol--serine O-phosphatidyltransferase</fullName>
        <ecNumber evidence="4">2.7.8.8</ecNumber>
    </recommendedName>
    <alternativeName>
        <fullName evidence="14">Phosphatidylserine synthase</fullName>
    </alternativeName>
</protein>
<evidence type="ECO:0000256" key="10">
    <source>
        <dbReference type="ARBA" id="ARBA00023098"/>
    </source>
</evidence>
<evidence type="ECO:0000256" key="9">
    <source>
        <dbReference type="ARBA" id="ARBA00022989"/>
    </source>
</evidence>
<name>A0A532UZ71_UNCL8</name>
<evidence type="ECO:0000256" key="14">
    <source>
        <dbReference type="ARBA" id="ARBA00032361"/>
    </source>
</evidence>
<dbReference type="InterPro" id="IPR050324">
    <property type="entry name" value="CDP-alcohol_PTase-I"/>
</dbReference>
<evidence type="ECO:0000256" key="12">
    <source>
        <dbReference type="ARBA" id="ARBA00023209"/>
    </source>
</evidence>
<dbReference type="InterPro" id="IPR048254">
    <property type="entry name" value="CDP_ALCOHOL_P_TRANSF_CS"/>
</dbReference>
<comment type="similarity">
    <text evidence="3 15">Belongs to the CDP-alcohol phosphatidyltransferase class-I family.</text>
</comment>
<dbReference type="AlphaFoldDB" id="A0A532UZ71"/>
<accession>A0A532UZ71</accession>
<keyword evidence="12" id="KW-0594">Phospholipid biosynthesis</keyword>
<dbReference type="PANTHER" id="PTHR14269:SF61">
    <property type="entry name" value="CDP-DIACYLGLYCEROL--SERINE O-PHOSPHATIDYLTRANSFERASE"/>
    <property type="match status" value="1"/>
</dbReference>
<evidence type="ECO:0000256" key="4">
    <source>
        <dbReference type="ARBA" id="ARBA00013174"/>
    </source>
</evidence>
<dbReference type="PROSITE" id="PS00379">
    <property type="entry name" value="CDP_ALCOHOL_P_TRANSF"/>
    <property type="match status" value="1"/>
</dbReference>
<evidence type="ECO:0000256" key="11">
    <source>
        <dbReference type="ARBA" id="ARBA00023136"/>
    </source>
</evidence>
<dbReference type="Proteomes" id="UP000319619">
    <property type="component" value="Unassembled WGS sequence"/>
</dbReference>
<evidence type="ECO:0000256" key="6">
    <source>
        <dbReference type="ARBA" id="ARBA00022516"/>
    </source>
</evidence>
<evidence type="ECO:0000256" key="8">
    <source>
        <dbReference type="ARBA" id="ARBA00022692"/>
    </source>
</evidence>
<dbReference type="GO" id="GO:0012505">
    <property type="term" value="C:endomembrane system"/>
    <property type="evidence" value="ECO:0007669"/>
    <property type="project" value="UniProtKB-SubCell"/>
</dbReference>
<evidence type="ECO:0000256" key="3">
    <source>
        <dbReference type="ARBA" id="ARBA00010441"/>
    </source>
</evidence>
<comment type="catalytic activity">
    <reaction evidence="1">
        <text>a CDP-1,2-diacyl-sn-glycerol + L-serine = a 1,2-diacyl-sn-glycero-3-phospho-L-serine + CMP + H(+)</text>
        <dbReference type="Rhea" id="RHEA:16913"/>
        <dbReference type="ChEBI" id="CHEBI:15378"/>
        <dbReference type="ChEBI" id="CHEBI:33384"/>
        <dbReference type="ChEBI" id="CHEBI:57262"/>
        <dbReference type="ChEBI" id="CHEBI:58332"/>
        <dbReference type="ChEBI" id="CHEBI:60377"/>
        <dbReference type="EC" id="2.7.8.8"/>
    </reaction>
</comment>
<proteinExistence type="inferred from homology"/>
<gene>
    <name evidence="17" type="primary">pssA</name>
    <name evidence="17" type="ORF">CEE37_07960</name>
</gene>
<dbReference type="GO" id="GO:0016020">
    <property type="term" value="C:membrane"/>
    <property type="evidence" value="ECO:0007669"/>
    <property type="project" value="InterPro"/>
</dbReference>
<organism evidence="17 18">
    <name type="scientific">candidate division LCP-89 bacterium B3_LCP</name>
    <dbReference type="NCBI Taxonomy" id="2012998"/>
    <lineage>
        <taxon>Bacteria</taxon>
        <taxon>Pseudomonadati</taxon>
        <taxon>Bacteria division LCP-89</taxon>
    </lineage>
</organism>
<feature type="transmembrane region" description="Helical" evidence="16">
    <location>
        <begin position="125"/>
        <end position="146"/>
    </location>
</feature>
<dbReference type="EC" id="2.7.8.8" evidence="4"/>
<evidence type="ECO:0000256" key="15">
    <source>
        <dbReference type="RuleBase" id="RU003750"/>
    </source>
</evidence>
<comment type="caution">
    <text evidence="17">The sequence shown here is derived from an EMBL/GenBank/DDBJ whole genome shotgun (WGS) entry which is preliminary data.</text>
</comment>
<evidence type="ECO:0000313" key="18">
    <source>
        <dbReference type="Proteomes" id="UP000319619"/>
    </source>
</evidence>
<dbReference type="GO" id="GO:0003882">
    <property type="term" value="F:CDP-diacylglycerol-serine O-phosphatidyltransferase activity"/>
    <property type="evidence" value="ECO:0007669"/>
    <property type="project" value="UniProtKB-EC"/>
</dbReference>
<feature type="transmembrane region" description="Helical" evidence="16">
    <location>
        <begin position="7"/>
        <end position="26"/>
    </location>
</feature>
<keyword evidence="11 16" id="KW-0472">Membrane</keyword>